<dbReference type="SMART" id="SM01217">
    <property type="entry name" value="Fn3_like"/>
    <property type="match status" value="1"/>
</dbReference>
<dbReference type="InterPro" id="IPR050288">
    <property type="entry name" value="Cellulose_deg_GH3"/>
</dbReference>
<protein>
    <submittedName>
        <fullName evidence="7">Beta-glucosidase-related glycosidase</fullName>
        <ecNumber evidence="7">3.2.1.21</ecNumber>
    </submittedName>
</protein>
<dbReference type="InterPro" id="IPR019800">
    <property type="entry name" value="Glyco_hydro_3_AS"/>
</dbReference>
<dbReference type="EMBL" id="ATLK01000001">
    <property type="protein sequence ID" value="KFF30794.1"/>
    <property type="molecule type" value="Genomic_DNA"/>
</dbReference>
<evidence type="ECO:0000256" key="4">
    <source>
        <dbReference type="RuleBase" id="RU361161"/>
    </source>
</evidence>
<evidence type="ECO:0000256" key="3">
    <source>
        <dbReference type="ARBA" id="ARBA00023277"/>
    </source>
</evidence>
<dbReference type="InterPro" id="IPR017853">
    <property type="entry name" value="GH"/>
</dbReference>
<keyword evidence="5" id="KW-1133">Transmembrane helix</keyword>
<name>A0A080N5M4_9BIFI</name>
<dbReference type="STRING" id="1341695.BBOMB_0105"/>
<organism evidence="7 8">
    <name type="scientific">Bifidobacterium bombi DSM 19703</name>
    <dbReference type="NCBI Taxonomy" id="1341695"/>
    <lineage>
        <taxon>Bacteria</taxon>
        <taxon>Bacillati</taxon>
        <taxon>Actinomycetota</taxon>
        <taxon>Actinomycetes</taxon>
        <taxon>Bifidobacteriales</taxon>
        <taxon>Bifidobacteriaceae</taxon>
        <taxon>Bifidobacterium</taxon>
    </lineage>
</organism>
<evidence type="ECO:0000256" key="5">
    <source>
        <dbReference type="SAM" id="Phobius"/>
    </source>
</evidence>
<dbReference type="Pfam" id="PF01915">
    <property type="entry name" value="Glyco_hydro_3_C"/>
    <property type="match status" value="1"/>
</dbReference>
<dbReference type="GO" id="GO:0008422">
    <property type="term" value="F:beta-glucosidase activity"/>
    <property type="evidence" value="ECO:0007669"/>
    <property type="project" value="UniProtKB-EC"/>
</dbReference>
<dbReference type="InterPro" id="IPR026891">
    <property type="entry name" value="Fn3-like"/>
</dbReference>
<evidence type="ECO:0000256" key="1">
    <source>
        <dbReference type="ARBA" id="ARBA00005336"/>
    </source>
</evidence>
<dbReference type="OrthoDB" id="3187562at2"/>
<keyword evidence="2 4" id="KW-0378">Hydrolase</keyword>
<dbReference type="InterPro" id="IPR036881">
    <property type="entry name" value="Glyco_hydro_3_C_sf"/>
</dbReference>
<dbReference type="Pfam" id="PF00933">
    <property type="entry name" value="Glyco_hydro_3"/>
    <property type="match status" value="1"/>
</dbReference>
<proteinExistence type="inferred from homology"/>
<evidence type="ECO:0000313" key="7">
    <source>
        <dbReference type="EMBL" id="KFF30794.1"/>
    </source>
</evidence>
<dbReference type="Gene3D" id="2.60.40.10">
    <property type="entry name" value="Immunoglobulins"/>
    <property type="match status" value="1"/>
</dbReference>
<dbReference type="Pfam" id="PF14310">
    <property type="entry name" value="Fn3-like"/>
    <property type="match status" value="1"/>
</dbReference>
<dbReference type="Gene3D" id="3.40.50.1700">
    <property type="entry name" value="Glycoside hydrolase family 3 C-terminal domain"/>
    <property type="match status" value="1"/>
</dbReference>
<feature type="transmembrane region" description="Helical" evidence="5">
    <location>
        <begin position="929"/>
        <end position="949"/>
    </location>
</feature>
<keyword evidence="5" id="KW-0472">Membrane</keyword>
<dbReference type="PANTHER" id="PTHR42715">
    <property type="entry name" value="BETA-GLUCOSIDASE"/>
    <property type="match status" value="1"/>
</dbReference>
<dbReference type="EC" id="3.2.1.21" evidence="7"/>
<keyword evidence="3" id="KW-0119">Carbohydrate metabolism</keyword>
<comment type="caution">
    <text evidence="7">The sequence shown here is derived from an EMBL/GenBank/DDBJ whole genome shotgun (WGS) entry which is preliminary data.</text>
</comment>
<gene>
    <name evidence="7" type="ORF">BBOMB_0105</name>
</gene>
<dbReference type="Proteomes" id="UP000028730">
    <property type="component" value="Unassembled WGS sequence"/>
</dbReference>
<dbReference type="InterPro" id="IPR002772">
    <property type="entry name" value="Glyco_hydro_3_C"/>
</dbReference>
<dbReference type="PANTHER" id="PTHR42715:SF10">
    <property type="entry name" value="BETA-GLUCOSIDASE"/>
    <property type="match status" value="1"/>
</dbReference>
<keyword evidence="4 7" id="KW-0326">Glycosidase</keyword>
<dbReference type="RefSeq" id="WP_044087896.1">
    <property type="nucleotide sequence ID" value="NZ_ATLK01000001.1"/>
</dbReference>
<comment type="similarity">
    <text evidence="1 4">Belongs to the glycosyl hydrolase 3 family.</text>
</comment>
<dbReference type="PROSITE" id="PS00775">
    <property type="entry name" value="GLYCOSYL_HYDROL_F3"/>
    <property type="match status" value="1"/>
</dbReference>
<evidence type="ECO:0000259" key="6">
    <source>
        <dbReference type="SMART" id="SM01217"/>
    </source>
</evidence>
<accession>A0A080N5M4</accession>
<dbReference type="InterPro" id="IPR013783">
    <property type="entry name" value="Ig-like_fold"/>
</dbReference>
<evidence type="ECO:0000256" key="2">
    <source>
        <dbReference type="ARBA" id="ARBA00022801"/>
    </source>
</evidence>
<dbReference type="SUPFAM" id="SSF51445">
    <property type="entry name" value="(Trans)glycosidases"/>
    <property type="match status" value="1"/>
</dbReference>
<feature type="transmembrane region" description="Helical" evidence="5">
    <location>
        <begin position="57"/>
        <end position="79"/>
    </location>
</feature>
<reference evidence="7 8" key="1">
    <citation type="journal article" date="2014" name="Appl. Environ. Microbiol.">
        <title>Genomic encyclopedia of type strains of the genus Bifidobacterium.</title>
        <authorList>
            <person name="Milani C."/>
            <person name="Lugli G.A."/>
            <person name="Duranti S."/>
            <person name="Turroni F."/>
            <person name="Bottacini F."/>
            <person name="Mangifesta M."/>
            <person name="Sanchez B."/>
            <person name="Viappiani A."/>
            <person name="Mancabelli L."/>
            <person name="Taminiau B."/>
            <person name="Delcenserie V."/>
            <person name="Barrangou R."/>
            <person name="Margolles A."/>
            <person name="van Sinderen D."/>
            <person name="Ventura M."/>
        </authorList>
    </citation>
    <scope>NUCLEOTIDE SEQUENCE [LARGE SCALE GENOMIC DNA]</scope>
    <source>
        <strain evidence="7 8">DSM 19703</strain>
    </source>
</reference>
<feature type="transmembrane region" description="Helical" evidence="5">
    <location>
        <begin position="16"/>
        <end position="37"/>
    </location>
</feature>
<dbReference type="Gene3D" id="3.20.20.300">
    <property type="entry name" value="Glycoside hydrolase, family 3, N-terminal domain"/>
    <property type="match status" value="1"/>
</dbReference>
<evidence type="ECO:0000313" key="8">
    <source>
        <dbReference type="Proteomes" id="UP000028730"/>
    </source>
</evidence>
<dbReference type="GO" id="GO:0005975">
    <property type="term" value="P:carbohydrate metabolic process"/>
    <property type="evidence" value="ECO:0007669"/>
    <property type="project" value="InterPro"/>
</dbReference>
<dbReference type="SUPFAM" id="SSF52279">
    <property type="entry name" value="Beta-D-glucan exohydrolase, C-terminal domain"/>
    <property type="match status" value="1"/>
</dbReference>
<dbReference type="InterPro" id="IPR001764">
    <property type="entry name" value="Glyco_hydro_3_N"/>
</dbReference>
<sequence>MLQINMADVVNVIKSLVPYLVVIGALFVAAIIISVAVNKKTVKNEGTRKLVRSETWLVALIAIVAAVSAMMSGPLSTLLNNATAKKYELQSSTVSRANKLAEDIQDESVVMLQNDDSNLPLASKKVNVFGWGSTNPVYGGTGSGSMSKQYPMVSMLEGMKNAGLTTNARLTKLYTDYRKDRPDVSMFKQDWTLPELPAKNYTPAVMNQAKSFSDQAVVVISRIGGEGADLPRNMKAKDVTYKDNSKDYPDFQEGQSLLQIDKTEQDMLDTVTKNFENVTLVYNGANTLQFDFLNKYPQIKSVLWCPPAGQTGFTSLGKVLAGSINPSGKTSDTFLTDLKKGNTYNNSGDFKYDNVEEFKQMVTGFTGETYPVKPTFVNYTEGIYMGYKFYETAAKEGLINYADYVKYPFGYGLSYTKFNQKMGEVSRKDGRISFDVMVTNTGTKAGKDTVEVYYNPPYTNGGIEKASANLVKFEKSKLLKPGETQAVKVSFKEDEMASYDEKGVKSYVLEGGDYDVSINSDSHTVLDHKNVSIHSTITYNSKSNTHNGDKAVATNRFDDARGDVTYLSRANHFANYEQANAAPSNFSMSDKAKSEFTNLGNYKDKIKESPSDKMPTTGAKNNVKLADLHGKSYNDPQWDKLLDEMSVKDMDNLIANGGYGTVAVPSVGKVQMTDADGPAALNNNFTKVGSIGFPSSTSVACTWNKELATKFGELIGDMAHDMNVGGWYAPSQDIHRSPFSGRNFEYFSEDATLSGTIAAGQIAGAESKGVYAFMKHFALNDQETNRMNMLCTWADEQAIREIYLKSFEMSVKQGHASAAMSAFNYIGPTWCGANPALLKSVLRDEWGFKGFVLTDYFSGAGFMNADQAIRAGNDAMLATTKTSNHVNGESASTVLAMRQASKNILYAAANSWLYEHGEPKAAVPIWRTAMYVLWVLAALLFVLLEYVAIRRFMRRRKASKVEAEANATIQPVGVNESVVSQSDSSVPRR</sequence>
<dbReference type="AlphaFoldDB" id="A0A080N5M4"/>
<keyword evidence="8" id="KW-1185">Reference proteome</keyword>
<keyword evidence="5" id="KW-0812">Transmembrane</keyword>
<dbReference type="eggNOG" id="COG1472">
    <property type="taxonomic scope" value="Bacteria"/>
</dbReference>
<dbReference type="PRINTS" id="PR00133">
    <property type="entry name" value="GLHYDRLASE3"/>
</dbReference>
<feature type="domain" description="Fibronectin type III-like" evidence="6">
    <location>
        <begin position="448"/>
        <end position="522"/>
    </location>
</feature>
<dbReference type="InterPro" id="IPR036962">
    <property type="entry name" value="Glyco_hydro_3_N_sf"/>
</dbReference>